<dbReference type="Pfam" id="PF02902">
    <property type="entry name" value="Peptidase_C48"/>
    <property type="match status" value="1"/>
</dbReference>
<feature type="domain" description="Ubiquitin-like protease family profile" evidence="5">
    <location>
        <begin position="1"/>
        <end position="158"/>
    </location>
</feature>
<proteinExistence type="inferred from homology"/>
<feature type="compositionally biased region" description="Basic and acidic residues" evidence="4">
    <location>
        <begin position="1"/>
        <end position="13"/>
    </location>
</feature>
<evidence type="ECO:0000256" key="4">
    <source>
        <dbReference type="SAM" id="MobiDB-lite"/>
    </source>
</evidence>
<keyword evidence="2" id="KW-0645">Protease</keyword>
<dbReference type="EMBL" id="BPQB01000263">
    <property type="protein sequence ID" value="GJF00959.1"/>
    <property type="molecule type" value="Genomic_DNA"/>
</dbReference>
<dbReference type="Proteomes" id="UP000703269">
    <property type="component" value="Unassembled WGS sequence"/>
</dbReference>
<keyword evidence="7" id="KW-1185">Reference proteome</keyword>
<dbReference type="GO" id="GO:0019783">
    <property type="term" value="F:ubiquitin-like protein peptidase activity"/>
    <property type="evidence" value="ECO:0007669"/>
    <property type="project" value="UniProtKB-ARBA"/>
</dbReference>
<dbReference type="AlphaFoldDB" id="A0A9P3GTD3"/>
<gene>
    <name evidence="6" type="ORF">PsYK624_172630</name>
</gene>
<feature type="region of interest" description="Disordered" evidence="4">
    <location>
        <begin position="1"/>
        <end position="24"/>
    </location>
</feature>
<comment type="similarity">
    <text evidence="1">Belongs to the peptidase C48 family.</text>
</comment>
<protein>
    <recommendedName>
        <fullName evidence="5">Ubiquitin-like protease family profile domain-containing protein</fullName>
    </recommendedName>
</protein>
<name>A0A9P3GTD3_9APHY</name>
<reference evidence="6 7" key="1">
    <citation type="submission" date="2021-08" db="EMBL/GenBank/DDBJ databases">
        <title>Draft Genome Sequence of Phanerochaete sordida strain YK-624.</title>
        <authorList>
            <person name="Mori T."/>
            <person name="Dohra H."/>
            <person name="Suzuki T."/>
            <person name="Kawagishi H."/>
            <person name="Hirai H."/>
        </authorList>
    </citation>
    <scope>NUCLEOTIDE SEQUENCE [LARGE SCALE GENOMIC DNA]</scope>
    <source>
        <strain evidence="6 7">YK-624</strain>
    </source>
</reference>
<evidence type="ECO:0000313" key="6">
    <source>
        <dbReference type="EMBL" id="GJF00959.1"/>
    </source>
</evidence>
<keyword evidence="3" id="KW-0378">Hydrolase</keyword>
<evidence type="ECO:0000259" key="5">
    <source>
        <dbReference type="PROSITE" id="PS50600"/>
    </source>
</evidence>
<comment type="caution">
    <text evidence="6">The sequence shown here is derived from an EMBL/GenBank/DDBJ whole genome shotgun (WGS) entry which is preliminary data.</text>
</comment>
<dbReference type="GO" id="GO:0008234">
    <property type="term" value="F:cysteine-type peptidase activity"/>
    <property type="evidence" value="ECO:0007669"/>
    <property type="project" value="InterPro"/>
</dbReference>
<dbReference type="Gene3D" id="1.10.418.20">
    <property type="match status" value="1"/>
</dbReference>
<dbReference type="InterPro" id="IPR038765">
    <property type="entry name" value="Papain-like_cys_pep_sf"/>
</dbReference>
<evidence type="ECO:0000256" key="3">
    <source>
        <dbReference type="ARBA" id="ARBA00022801"/>
    </source>
</evidence>
<dbReference type="InterPro" id="IPR003653">
    <property type="entry name" value="Peptidase_C48_C"/>
</dbReference>
<dbReference type="GO" id="GO:0006508">
    <property type="term" value="P:proteolysis"/>
    <property type="evidence" value="ECO:0007669"/>
    <property type="project" value="UniProtKB-KW"/>
</dbReference>
<dbReference type="PROSITE" id="PS50600">
    <property type="entry name" value="ULP_PROTEASE"/>
    <property type="match status" value="1"/>
</dbReference>
<organism evidence="6 7">
    <name type="scientific">Phanerochaete sordida</name>
    <dbReference type="NCBI Taxonomy" id="48140"/>
    <lineage>
        <taxon>Eukaryota</taxon>
        <taxon>Fungi</taxon>
        <taxon>Dikarya</taxon>
        <taxon>Basidiomycota</taxon>
        <taxon>Agaricomycotina</taxon>
        <taxon>Agaricomycetes</taxon>
        <taxon>Polyporales</taxon>
        <taxon>Phanerochaetaceae</taxon>
        <taxon>Phanerochaete</taxon>
    </lineage>
</organism>
<evidence type="ECO:0000256" key="1">
    <source>
        <dbReference type="ARBA" id="ARBA00005234"/>
    </source>
</evidence>
<evidence type="ECO:0000256" key="2">
    <source>
        <dbReference type="ARBA" id="ARBA00022670"/>
    </source>
</evidence>
<dbReference type="Gene3D" id="3.30.310.130">
    <property type="entry name" value="Ubiquitin-related"/>
    <property type="match status" value="1"/>
</dbReference>
<dbReference type="OrthoDB" id="442460at2759"/>
<sequence length="204" mass="23085">MPEKQTEEAKKPVAETSSTVETPKTKMMLKTAEAQKMKKAASKVQVRAESQTDGHWSCAILVNPAGVLPKSCVDHIPSFPADDRPSFRSFIFILDSLRRKRTDAEHQKLNECIQSYVTRLYGTIGDITPVPTFLIPVPRQEPGSYDCGPYMLHFVKRFVSDPMGYTTLAWKCHTESYPRASAVRHWDPVGALKSRVALQNDFWR</sequence>
<accession>A0A9P3GTD3</accession>
<evidence type="ECO:0000313" key="7">
    <source>
        <dbReference type="Proteomes" id="UP000703269"/>
    </source>
</evidence>
<dbReference type="SUPFAM" id="SSF54001">
    <property type="entry name" value="Cysteine proteinases"/>
    <property type="match status" value="1"/>
</dbReference>